<dbReference type="GO" id="GO:0008236">
    <property type="term" value="F:serine-type peptidase activity"/>
    <property type="evidence" value="ECO:0007669"/>
    <property type="project" value="UniProtKB-KW"/>
</dbReference>
<evidence type="ECO:0000313" key="6">
    <source>
        <dbReference type="EMBL" id="KAK3255461.1"/>
    </source>
</evidence>
<keyword evidence="3" id="KW-0378">Hydrolase</keyword>
<dbReference type="PANTHER" id="PTHR20842:SF0">
    <property type="entry name" value="ALPHA-ASPARTYL DIPEPTIDASE"/>
    <property type="match status" value="1"/>
</dbReference>
<dbReference type="SUPFAM" id="SSF52317">
    <property type="entry name" value="Class I glutamine amidotransferase-like"/>
    <property type="match status" value="1"/>
</dbReference>
<keyword evidence="2" id="KW-0645">Protease</keyword>
<feature type="chain" id="PRO_5042207615" evidence="5">
    <location>
        <begin position="23"/>
        <end position="217"/>
    </location>
</feature>
<dbReference type="EMBL" id="LGRX02022576">
    <property type="protein sequence ID" value="KAK3255461.1"/>
    <property type="molecule type" value="Genomic_DNA"/>
</dbReference>
<dbReference type="InterPro" id="IPR029062">
    <property type="entry name" value="Class_I_gatase-like"/>
</dbReference>
<dbReference type="AlphaFoldDB" id="A0AAE0F9A3"/>
<evidence type="ECO:0000256" key="5">
    <source>
        <dbReference type="SAM" id="SignalP"/>
    </source>
</evidence>
<reference evidence="6 7" key="1">
    <citation type="journal article" date="2015" name="Genome Biol. Evol.">
        <title>Comparative Genomics of a Bacterivorous Green Alga Reveals Evolutionary Causalities and Consequences of Phago-Mixotrophic Mode of Nutrition.</title>
        <authorList>
            <person name="Burns J.A."/>
            <person name="Paasch A."/>
            <person name="Narechania A."/>
            <person name="Kim E."/>
        </authorList>
    </citation>
    <scope>NUCLEOTIDE SEQUENCE [LARGE SCALE GENOMIC DNA]</scope>
    <source>
        <strain evidence="6 7">PLY_AMNH</strain>
    </source>
</reference>
<dbReference type="PANTHER" id="PTHR20842">
    <property type="entry name" value="PROTEASE S51 ALPHA-ASPARTYL DIPEPTIDASE"/>
    <property type="match status" value="1"/>
</dbReference>
<name>A0AAE0F9A3_9CHLO</name>
<keyword evidence="5" id="KW-0732">Signal</keyword>
<sequence>MSLIRMICLVLLLSIAALQACARRLPEQEAHVQRLLLTSNGLTTPELRREFSRLLRKNNRAEPAVLYIPDAAIGEGGQEAVLCAQRSAELIGLGAHTVECLPLKSAQPSEIRAKLDTCDAVYVDYGNTFYLTYYMRSSGFAGLIHSAVKQGILYVGSSASTIAAGPTASIAFWKGWDDPGYAHPVFDVRIEDSLWYEARTPSIMHIVHQESTRKFIW</sequence>
<gene>
    <name evidence="6" type="ORF">CYMTET_35356</name>
</gene>
<comment type="similarity">
    <text evidence="1">Belongs to the peptidase S51 family.</text>
</comment>
<evidence type="ECO:0000256" key="1">
    <source>
        <dbReference type="ARBA" id="ARBA00006534"/>
    </source>
</evidence>
<feature type="signal peptide" evidence="5">
    <location>
        <begin position="1"/>
        <end position="22"/>
    </location>
</feature>
<dbReference type="PROSITE" id="PS51257">
    <property type="entry name" value="PROKAR_LIPOPROTEIN"/>
    <property type="match status" value="1"/>
</dbReference>
<keyword evidence="4" id="KW-0720">Serine protease</keyword>
<comment type="caution">
    <text evidence="6">The sequence shown here is derived from an EMBL/GenBank/DDBJ whole genome shotgun (WGS) entry which is preliminary data.</text>
</comment>
<dbReference type="Gene3D" id="3.40.50.880">
    <property type="match status" value="1"/>
</dbReference>
<evidence type="ECO:0000313" key="7">
    <source>
        <dbReference type="Proteomes" id="UP001190700"/>
    </source>
</evidence>
<evidence type="ECO:0000256" key="2">
    <source>
        <dbReference type="ARBA" id="ARBA00022670"/>
    </source>
</evidence>
<keyword evidence="7" id="KW-1185">Reference proteome</keyword>
<dbReference type="GO" id="GO:0006508">
    <property type="term" value="P:proteolysis"/>
    <property type="evidence" value="ECO:0007669"/>
    <property type="project" value="UniProtKB-KW"/>
</dbReference>
<evidence type="ECO:0000256" key="4">
    <source>
        <dbReference type="ARBA" id="ARBA00022825"/>
    </source>
</evidence>
<protein>
    <submittedName>
        <fullName evidence="6">Uncharacterized protein</fullName>
    </submittedName>
</protein>
<organism evidence="6 7">
    <name type="scientific">Cymbomonas tetramitiformis</name>
    <dbReference type="NCBI Taxonomy" id="36881"/>
    <lineage>
        <taxon>Eukaryota</taxon>
        <taxon>Viridiplantae</taxon>
        <taxon>Chlorophyta</taxon>
        <taxon>Pyramimonadophyceae</taxon>
        <taxon>Pyramimonadales</taxon>
        <taxon>Pyramimonadaceae</taxon>
        <taxon>Cymbomonas</taxon>
    </lineage>
</organism>
<proteinExistence type="inferred from homology"/>
<accession>A0AAE0F9A3</accession>
<dbReference type="InterPro" id="IPR005320">
    <property type="entry name" value="Peptidase_S51"/>
</dbReference>
<dbReference type="Proteomes" id="UP001190700">
    <property type="component" value="Unassembled WGS sequence"/>
</dbReference>
<evidence type="ECO:0000256" key="3">
    <source>
        <dbReference type="ARBA" id="ARBA00022801"/>
    </source>
</evidence>
<dbReference type="Pfam" id="PF03575">
    <property type="entry name" value="Peptidase_S51"/>
    <property type="match status" value="1"/>
</dbReference>